<feature type="compositionally biased region" description="Polar residues" evidence="1">
    <location>
        <begin position="1"/>
        <end position="10"/>
    </location>
</feature>
<organism evidence="2 3">
    <name type="scientific">Rotaria socialis</name>
    <dbReference type="NCBI Taxonomy" id="392032"/>
    <lineage>
        <taxon>Eukaryota</taxon>
        <taxon>Metazoa</taxon>
        <taxon>Spiralia</taxon>
        <taxon>Gnathifera</taxon>
        <taxon>Rotifera</taxon>
        <taxon>Eurotatoria</taxon>
        <taxon>Bdelloidea</taxon>
        <taxon>Philodinida</taxon>
        <taxon>Philodinidae</taxon>
        <taxon>Rotaria</taxon>
    </lineage>
</organism>
<proteinExistence type="predicted"/>
<feature type="non-terminal residue" evidence="2">
    <location>
        <position position="1"/>
    </location>
</feature>
<feature type="compositionally biased region" description="Polar residues" evidence="1">
    <location>
        <begin position="147"/>
        <end position="158"/>
    </location>
</feature>
<feature type="compositionally biased region" description="Polar residues" evidence="1">
    <location>
        <begin position="98"/>
        <end position="112"/>
    </location>
</feature>
<evidence type="ECO:0000313" key="3">
    <source>
        <dbReference type="Proteomes" id="UP000663873"/>
    </source>
</evidence>
<dbReference type="EMBL" id="CAJOBP010027534">
    <property type="protein sequence ID" value="CAF4624327.1"/>
    <property type="molecule type" value="Genomic_DNA"/>
</dbReference>
<feature type="compositionally biased region" description="Low complexity" evidence="1">
    <location>
        <begin position="113"/>
        <end position="138"/>
    </location>
</feature>
<accession>A0A821DR83</accession>
<evidence type="ECO:0000313" key="2">
    <source>
        <dbReference type="EMBL" id="CAF4624327.1"/>
    </source>
</evidence>
<keyword evidence="3" id="KW-1185">Reference proteome</keyword>
<feature type="compositionally biased region" description="Polar residues" evidence="1">
    <location>
        <begin position="17"/>
        <end position="32"/>
    </location>
</feature>
<dbReference type="Proteomes" id="UP000663873">
    <property type="component" value="Unassembled WGS sequence"/>
</dbReference>
<name>A0A821DR83_9BILA</name>
<feature type="compositionally biased region" description="Low complexity" evidence="1">
    <location>
        <begin position="72"/>
        <end position="83"/>
    </location>
</feature>
<comment type="caution">
    <text evidence="2">The sequence shown here is derived from an EMBL/GenBank/DDBJ whole genome shotgun (WGS) entry which is preliminary data.</text>
</comment>
<protein>
    <submittedName>
        <fullName evidence="2">Uncharacterized protein</fullName>
    </submittedName>
</protein>
<sequence length="238" mass="26170">ADSPINSTNPNHRKSKTNTIDSNSPQTKSCQNMKCIVSPKPSINPTTKRMTPDYSDMERNNIYAETPPKPKPNSSSSSSILPPTLVNGTNHYMPIVQQRRSVNTTNRNENVRSLNGTSSSSVSSFSTATCSSRSTTPSNSYRHDPTSIMTRSADASSSCGLITQTKNRTNNIKSKSTYDIDTSTIDRSKQQTKDNLNNNSKCLNTIANGNFVPLQSVKEDECLEVDINSNKVRSKVRL</sequence>
<dbReference type="AlphaFoldDB" id="A0A821DR83"/>
<feature type="region of interest" description="Disordered" evidence="1">
    <location>
        <begin position="1"/>
        <end position="158"/>
    </location>
</feature>
<gene>
    <name evidence="2" type="ORF">UJA718_LOCUS32202</name>
</gene>
<reference evidence="2" key="1">
    <citation type="submission" date="2021-02" db="EMBL/GenBank/DDBJ databases">
        <authorList>
            <person name="Nowell W R."/>
        </authorList>
    </citation>
    <scope>NUCLEOTIDE SEQUENCE</scope>
</reference>
<evidence type="ECO:0000256" key="1">
    <source>
        <dbReference type="SAM" id="MobiDB-lite"/>
    </source>
</evidence>